<reference evidence="2" key="1">
    <citation type="submission" date="2021-01" db="EMBL/GenBank/DDBJ databases">
        <authorList>
            <person name="Corre E."/>
            <person name="Pelletier E."/>
            <person name="Niang G."/>
            <person name="Scheremetjew M."/>
            <person name="Finn R."/>
            <person name="Kale V."/>
            <person name="Holt S."/>
            <person name="Cochrane G."/>
            <person name="Meng A."/>
            <person name="Brown T."/>
            <person name="Cohen L."/>
        </authorList>
    </citation>
    <scope>NUCLEOTIDE SEQUENCE</scope>
    <source>
        <strain evidence="2">OF101</strain>
    </source>
</reference>
<keyword evidence="1" id="KW-1133">Transmembrane helix</keyword>
<protein>
    <submittedName>
        <fullName evidence="2">Uncharacterized protein</fullName>
    </submittedName>
</protein>
<dbReference type="AlphaFoldDB" id="A0A7S1WSI7"/>
<proteinExistence type="predicted"/>
<sequence>MTRQLYGEERSPNLWRTFLVTLVVAFFCLVAWLTAARPGDIGRVAKEIQQDSALGPGRDQRGCLHSAGYTWCEGLGKCIRPWRDSCPGGTEFCRHFCAKGPSTSFPERGKHSVFCRCTDDGQAADYVHER</sequence>
<organism evidence="2">
    <name type="scientific">Alexandrium catenella</name>
    <name type="common">Red tide dinoflagellate</name>
    <name type="synonym">Gonyaulax catenella</name>
    <dbReference type="NCBI Taxonomy" id="2925"/>
    <lineage>
        <taxon>Eukaryota</taxon>
        <taxon>Sar</taxon>
        <taxon>Alveolata</taxon>
        <taxon>Dinophyceae</taxon>
        <taxon>Gonyaulacales</taxon>
        <taxon>Pyrocystaceae</taxon>
        <taxon>Alexandrium</taxon>
    </lineage>
</organism>
<evidence type="ECO:0000313" key="2">
    <source>
        <dbReference type="EMBL" id="CAD9184489.1"/>
    </source>
</evidence>
<name>A0A7S1WSI7_ALECA</name>
<keyword evidence="1" id="KW-0472">Membrane</keyword>
<feature type="transmembrane region" description="Helical" evidence="1">
    <location>
        <begin position="14"/>
        <end position="36"/>
    </location>
</feature>
<evidence type="ECO:0000256" key="1">
    <source>
        <dbReference type="SAM" id="Phobius"/>
    </source>
</evidence>
<accession>A0A7S1WSI7</accession>
<dbReference type="EMBL" id="HBGE01102735">
    <property type="protein sequence ID" value="CAD9184489.1"/>
    <property type="molecule type" value="Transcribed_RNA"/>
</dbReference>
<keyword evidence="1" id="KW-0812">Transmembrane</keyword>
<gene>
    <name evidence="2" type="ORF">ACAT0790_LOCUS61261</name>
</gene>